<evidence type="ECO:0000256" key="3">
    <source>
        <dbReference type="SAM" id="Coils"/>
    </source>
</evidence>
<keyword evidence="1 3" id="KW-0175">Coiled coil</keyword>
<dbReference type="Pfam" id="PF07765">
    <property type="entry name" value="KIP1"/>
    <property type="match status" value="1"/>
</dbReference>
<feature type="coiled-coil region" evidence="3">
    <location>
        <begin position="232"/>
        <end position="266"/>
    </location>
</feature>
<name>A0A5C7I4M8_9ROSI</name>
<accession>A0A5C7I4M8</accession>
<dbReference type="InterPro" id="IPR011684">
    <property type="entry name" value="NAB"/>
</dbReference>
<evidence type="ECO:0000256" key="2">
    <source>
        <dbReference type="ARBA" id="ARBA00038006"/>
    </source>
</evidence>
<evidence type="ECO:0000313" key="7">
    <source>
        <dbReference type="Proteomes" id="UP000323000"/>
    </source>
</evidence>
<dbReference type="OrthoDB" id="2019833at2759"/>
<dbReference type="EMBL" id="VAHF01000004">
    <property type="protein sequence ID" value="TXG63526.1"/>
    <property type="molecule type" value="Genomic_DNA"/>
</dbReference>
<dbReference type="InterPro" id="IPR051861">
    <property type="entry name" value="NET_actin-binding_domain"/>
</dbReference>
<feature type="region of interest" description="Disordered" evidence="4">
    <location>
        <begin position="190"/>
        <end position="230"/>
    </location>
</feature>
<keyword evidence="7" id="KW-1185">Reference proteome</keyword>
<organism evidence="6 7">
    <name type="scientific">Acer yangbiense</name>
    <dbReference type="NCBI Taxonomy" id="1000413"/>
    <lineage>
        <taxon>Eukaryota</taxon>
        <taxon>Viridiplantae</taxon>
        <taxon>Streptophyta</taxon>
        <taxon>Embryophyta</taxon>
        <taxon>Tracheophyta</taxon>
        <taxon>Spermatophyta</taxon>
        <taxon>Magnoliopsida</taxon>
        <taxon>eudicotyledons</taxon>
        <taxon>Gunneridae</taxon>
        <taxon>Pentapetalae</taxon>
        <taxon>rosids</taxon>
        <taxon>malvids</taxon>
        <taxon>Sapindales</taxon>
        <taxon>Sapindaceae</taxon>
        <taxon>Hippocastanoideae</taxon>
        <taxon>Acereae</taxon>
        <taxon>Acer</taxon>
    </lineage>
</organism>
<dbReference type="GO" id="GO:0005774">
    <property type="term" value="C:vacuolar membrane"/>
    <property type="evidence" value="ECO:0007669"/>
    <property type="project" value="TreeGrafter"/>
</dbReference>
<evidence type="ECO:0000256" key="4">
    <source>
        <dbReference type="SAM" id="MobiDB-lite"/>
    </source>
</evidence>
<feature type="region of interest" description="Disordered" evidence="4">
    <location>
        <begin position="293"/>
        <end position="369"/>
    </location>
</feature>
<reference evidence="7" key="1">
    <citation type="journal article" date="2019" name="Gigascience">
        <title>De novo genome assembly of the endangered Acer yangbiense, a plant species with extremely small populations endemic to Yunnan Province, China.</title>
        <authorList>
            <person name="Yang J."/>
            <person name="Wariss H.M."/>
            <person name="Tao L."/>
            <person name="Zhang R."/>
            <person name="Yun Q."/>
            <person name="Hollingsworth P."/>
            <person name="Dao Z."/>
            <person name="Luo G."/>
            <person name="Guo H."/>
            <person name="Ma Y."/>
            <person name="Sun W."/>
        </authorList>
    </citation>
    <scope>NUCLEOTIDE SEQUENCE [LARGE SCALE GENOMIC DNA]</scope>
    <source>
        <strain evidence="7">cv. Malutang</strain>
    </source>
</reference>
<dbReference type="PANTHER" id="PTHR32258">
    <property type="entry name" value="PROTEIN NETWORKED 4A"/>
    <property type="match status" value="1"/>
</dbReference>
<feature type="domain" description="NAB" evidence="5">
    <location>
        <begin position="1"/>
        <end position="74"/>
    </location>
</feature>
<dbReference type="Proteomes" id="UP000323000">
    <property type="component" value="Chromosome 4"/>
</dbReference>
<dbReference type="AlphaFoldDB" id="A0A5C7I4M8"/>
<dbReference type="PANTHER" id="PTHR32258:SF28">
    <property type="entry name" value="PROTEIN NETWORKED 3A-RELATED"/>
    <property type="match status" value="1"/>
</dbReference>
<gene>
    <name evidence="6" type="ORF">EZV62_010520</name>
</gene>
<sequence>MWMLSFQLLDGFVNTELDEKAKAMLKLIEEDADSFAQRAEMYYKKRPELISMVEDFYRAHRSLAERYDQVKSETGTRLLTTFGSPFKHKPQKLMNVMDQTYYSYSGTSDTEDYAESEVDDPEQEDDIHVENEMEVEDPELEYEPEVDQEMKEDEVSEWENEIQVGQELAEDSVSSEACDDEIMKLREEIEEVEDPEPKNEAQIGKKMKEEEDPEQEDEIQVDEELKEDSVSRQVCDNEIMKLREDIERLKEENLMQRNQLIQKDEEKREVIRQLSSALGLLKDENVNLRKYIARESPKKQSPFQKSSGFGGLGLEGMVGSDDSAGEGAMPPGVVGNNGEMSGDKAGDDEATGDGEEREEGEELGKYAGDAEMVENCACN</sequence>
<evidence type="ECO:0000259" key="5">
    <source>
        <dbReference type="PROSITE" id="PS51774"/>
    </source>
</evidence>
<feature type="compositionally biased region" description="Acidic residues" evidence="4">
    <location>
        <begin position="210"/>
        <end position="226"/>
    </location>
</feature>
<evidence type="ECO:0000313" key="6">
    <source>
        <dbReference type="EMBL" id="TXG63526.1"/>
    </source>
</evidence>
<proteinExistence type="inferred from homology"/>
<feature type="compositionally biased region" description="Acidic residues" evidence="4">
    <location>
        <begin position="348"/>
        <end position="361"/>
    </location>
</feature>
<protein>
    <recommendedName>
        <fullName evidence="5">NAB domain-containing protein</fullName>
    </recommendedName>
</protein>
<comment type="caution">
    <text evidence="6">The sequence shown here is derived from an EMBL/GenBank/DDBJ whole genome shotgun (WGS) entry which is preliminary data.</text>
</comment>
<dbReference type="GO" id="GO:0003779">
    <property type="term" value="F:actin binding"/>
    <property type="evidence" value="ECO:0007669"/>
    <property type="project" value="InterPro"/>
</dbReference>
<dbReference type="PROSITE" id="PS51774">
    <property type="entry name" value="NAB"/>
    <property type="match status" value="1"/>
</dbReference>
<evidence type="ECO:0000256" key="1">
    <source>
        <dbReference type="ARBA" id="ARBA00023054"/>
    </source>
</evidence>
<comment type="similarity">
    <text evidence="2">Belongs to the NET family.</text>
</comment>